<comment type="caution">
    <text evidence="2">The sequence shown here is derived from an EMBL/GenBank/DDBJ whole genome shotgun (WGS) entry which is preliminary data.</text>
</comment>
<evidence type="ECO:0000313" key="2">
    <source>
        <dbReference type="EMBL" id="PIZ41855.1"/>
    </source>
</evidence>
<dbReference type="Gene3D" id="3.40.630.30">
    <property type="match status" value="1"/>
</dbReference>
<accession>A0A2M7TA93</accession>
<dbReference type="EMBL" id="PFNJ01000093">
    <property type="protein sequence ID" value="PIZ41855.1"/>
    <property type="molecule type" value="Genomic_DNA"/>
</dbReference>
<evidence type="ECO:0000259" key="1">
    <source>
        <dbReference type="PROSITE" id="PS51186"/>
    </source>
</evidence>
<gene>
    <name evidence="2" type="ORF">COY34_03800</name>
</gene>
<dbReference type="Proteomes" id="UP000230970">
    <property type="component" value="Unassembled WGS sequence"/>
</dbReference>
<dbReference type="InterPro" id="IPR016181">
    <property type="entry name" value="Acyl_CoA_acyltransferase"/>
</dbReference>
<dbReference type="InterPro" id="IPR000182">
    <property type="entry name" value="GNAT_dom"/>
</dbReference>
<dbReference type="Pfam" id="PF00583">
    <property type="entry name" value="Acetyltransf_1"/>
    <property type="match status" value="1"/>
</dbReference>
<dbReference type="PROSITE" id="PS51186">
    <property type="entry name" value="GNAT"/>
    <property type="match status" value="1"/>
</dbReference>
<reference evidence="3" key="1">
    <citation type="submission" date="2017-09" db="EMBL/GenBank/DDBJ databases">
        <title>Depth-based differentiation of microbial function through sediment-hosted aquifers and enrichment of novel symbionts in the deep terrestrial subsurface.</title>
        <authorList>
            <person name="Probst A.J."/>
            <person name="Ladd B."/>
            <person name="Jarett J.K."/>
            <person name="Geller-Mcgrath D.E."/>
            <person name="Sieber C.M.K."/>
            <person name="Emerson J.B."/>
            <person name="Anantharaman K."/>
            <person name="Thomas B.C."/>
            <person name="Malmstrom R."/>
            <person name="Stieglmeier M."/>
            <person name="Klingl A."/>
            <person name="Woyke T."/>
            <person name="Ryan C.M."/>
            <person name="Banfield J.F."/>
        </authorList>
    </citation>
    <scope>NUCLEOTIDE SEQUENCE [LARGE SCALE GENOMIC DNA]</scope>
</reference>
<dbReference type="SUPFAM" id="SSF55729">
    <property type="entry name" value="Acyl-CoA N-acyltransferases (Nat)"/>
    <property type="match status" value="1"/>
</dbReference>
<protein>
    <recommendedName>
        <fullName evidence="1">N-acetyltransferase domain-containing protein</fullName>
    </recommendedName>
</protein>
<name>A0A2M7TA93_UNCKA</name>
<dbReference type="GO" id="GO:0016747">
    <property type="term" value="F:acyltransferase activity, transferring groups other than amino-acyl groups"/>
    <property type="evidence" value="ECO:0007669"/>
    <property type="project" value="InterPro"/>
</dbReference>
<organism evidence="2 3">
    <name type="scientific">candidate division WWE3 bacterium CG_4_10_14_0_2_um_filter_42_8</name>
    <dbReference type="NCBI Taxonomy" id="1975074"/>
    <lineage>
        <taxon>Bacteria</taxon>
        <taxon>Katanobacteria</taxon>
    </lineage>
</organism>
<dbReference type="AlphaFoldDB" id="A0A2M7TA93"/>
<feature type="domain" description="N-acetyltransferase" evidence="1">
    <location>
        <begin position="21"/>
        <end position="162"/>
    </location>
</feature>
<sequence length="197" mass="21631">MKTVNLVQLPNGERVDIVQSDCVLAGRHADAVWVMLAWSSAAGEILQVSLQEIYANMVAGNAFLALRHEDGCLVGYQTFGLWPEARIQEPRSKVVLPPYRQQGVGTVLSQAILEYMVQQRPEWLVLALASGGSVPIWKGKLGFVEVDQHLLPDCLWSICNLCANHEAALAAGKKCCAPALVWPGNQRGQMLIEKSRK</sequence>
<evidence type="ECO:0000313" key="3">
    <source>
        <dbReference type="Proteomes" id="UP000230970"/>
    </source>
</evidence>
<proteinExistence type="predicted"/>